<evidence type="ECO:0000313" key="1">
    <source>
        <dbReference type="EMBL" id="JAD98563.1"/>
    </source>
</evidence>
<reference evidence="1" key="2">
    <citation type="journal article" date="2015" name="Data Brief">
        <title>Shoot transcriptome of the giant reed, Arundo donax.</title>
        <authorList>
            <person name="Barrero R.A."/>
            <person name="Guerrero F.D."/>
            <person name="Moolhuijzen P."/>
            <person name="Goolsby J.A."/>
            <person name="Tidwell J."/>
            <person name="Bellgard S.E."/>
            <person name="Bellgard M.I."/>
        </authorList>
    </citation>
    <scope>NUCLEOTIDE SEQUENCE</scope>
    <source>
        <tissue evidence="1">Shoot tissue taken approximately 20 cm above the soil surface</tissue>
    </source>
</reference>
<protein>
    <submittedName>
        <fullName evidence="1">Uncharacterized protein</fullName>
    </submittedName>
</protein>
<organism evidence="1">
    <name type="scientific">Arundo donax</name>
    <name type="common">Giant reed</name>
    <name type="synonym">Donax arundinaceus</name>
    <dbReference type="NCBI Taxonomy" id="35708"/>
    <lineage>
        <taxon>Eukaryota</taxon>
        <taxon>Viridiplantae</taxon>
        <taxon>Streptophyta</taxon>
        <taxon>Embryophyta</taxon>
        <taxon>Tracheophyta</taxon>
        <taxon>Spermatophyta</taxon>
        <taxon>Magnoliopsida</taxon>
        <taxon>Liliopsida</taxon>
        <taxon>Poales</taxon>
        <taxon>Poaceae</taxon>
        <taxon>PACMAD clade</taxon>
        <taxon>Arundinoideae</taxon>
        <taxon>Arundineae</taxon>
        <taxon>Arundo</taxon>
    </lineage>
</organism>
<sequence length="41" mass="4890">MLPVRRRGRGWGLLLDGVVADLRCRRRGLVGFRLHWFVRWG</sequence>
<name>A0A0A9EHS4_ARUDO</name>
<accession>A0A0A9EHS4</accession>
<dbReference type="AlphaFoldDB" id="A0A0A9EHS4"/>
<proteinExistence type="predicted"/>
<reference evidence="1" key="1">
    <citation type="submission" date="2014-09" db="EMBL/GenBank/DDBJ databases">
        <authorList>
            <person name="Magalhaes I.L.F."/>
            <person name="Oliveira U."/>
            <person name="Santos F.R."/>
            <person name="Vidigal T.H.D.A."/>
            <person name="Brescovit A.D."/>
            <person name="Santos A.J."/>
        </authorList>
    </citation>
    <scope>NUCLEOTIDE SEQUENCE</scope>
    <source>
        <tissue evidence="1">Shoot tissue taken approximately 20 cm above the soil surface</tissue>
    </source>
</reference>
<dbReference type="EMBL" id="GBRH01199332">
    <property type="protein sequence ID" value="JAD98563.1"/>
    <property type="molecule type" value="Transcribed_RNA"/>
</dbReference>